<dbReference type="EMBL" id="LT559118">
    <property type="protein sequence ID" value="SBO96563.1"/>
    <property type="molecule type" value="Genomic_DNA"/>
</dbReference>
<organism evidence="2">
    <name type="scientific">Nonomuraea gerenzanensis</name>
    <dbReference type="NCBI Taxonomy" id="93944"/>
    <lineage>
        <taxon>Bacteria</taxon>
        <taxon>Bacillati</taxon>
        <taxon>Actinomycetota</taxon>
        <taxon>Actinomycetes</taxon>
        <taxon>Streptosporangiales</taxon>
        <taxon>Streptosporangiaceae</taxon>
        <taxon>Nonomuraea</taxon>
    </lineage>
</organism>
<evidence type="ECO:0000256" key="1">
    <source>
        <dbReference type="SAM" id="MobiDB-lite"/>
    </source>
</evidence>
<name>A0A1M4EDB3_9ACTN</name>
<gene>
    <name evidence="2" type="ORF">BN4615_P6079</name>
</gene>
<protein>
    <submittedName>
        <fullName evidence="2">Uncharacterized protein</fullName>
    </submittedName>
</protein>
<dbReference type="RefSeq" id="WP_225275853.1">
    <property type="nucleotide sequence ID" value="NZ_CP084058.1"/>
</dbReference>
<feature type="compositionally biased region" description="Basic and acidic residues" evidence="1">
    <location>
        <begin position="32"/>
        <end position="48"/>
    </location>
</feature>
<accession>A0A1M4EDB3</accession>
<sequence length="69" mass="7409">MTNGFTATGLRRPREVLAGPDAELDGTVPAGRRADDHPPPHPRAERPRTALARNNVRVSFGTPTQPVEG</sequence>
<proteinExistence type="predicted"/>
<dbReference type="AlphaFoldDB" id="A0A1M4EDB3"/>
<evidence type="ECO:0000313" key="2">
    <source>
        <dbReference type="EMBL" id="SBO96563.1"/>
    </source>
</evidence>
<feature type="region of interest" description="Disordered" evidence="1">
    <location>
        <begin position="1"/>
        <end position="69"/>
    </location>
</feature>
<reference evidence="2" key="1">
    <citation type="submission" date="2016-04" db="EMBL/GenBank/DDBJ databases">
        <authorList>
            <person name="Evans L.H."/>
            <person name="Alamgir A."/>
            <person name="Owens N."/>
            <person name="Weber N.D."/>
            <person name="Virtaneva K."/>
            <person name="Barbian K."/>
            <person name="Babar A."/>
            <person name="Rosenke K."/>
        </authorList>
    </citation>
    <scope>NUCLEOTIDE SEQUENCE</scope>
    <source>
        <strain evidence="2">Nono1</strain>
    </source>
</reference>